<dbReference type="PROSITE" id="PS50011">
    <property type="entry name" value="PROTEIN_KINASE_DOM"/>
    <property type="match status" value="1"/>
</dbReference>
<dbReference type="CDD" id="cd00192">
    <property type="entry name" value="PTKc"/>
    <property type="match status" value="1"/>
</dbReference>
<dbReference type="GO" id="GO:0004714">
    <property type="term" value="F:transmembrane receptor protein tyrosine kinase activity"/>
    <property type="evidence" value="ECO:0007669"/>
    <property type="project" value="TreeGrafter"/>
</dbReference>
<dbReference type="PRINTS" id="PR00109">
    <property type="entry name" value="TYRKINASE"/>
</dbReference>
<dbReference type="GO" id="GO:0043235">
    <property type="term" value="C:receptor complex"/>
    <property type="evidence" value="ECO:0007669"/>
    <property type="project" value="TreeGrafter"/>
</dbReference>
<accession>A0A914BYC6</accession>
<dbReference type="InterPro" id="IPR020635">
    <property type="entry name" value="Tyr_kinase_cat_dom"/>
</dbReference>
<dbReference type="InterPro" id="IPR008266">
    <property type="entry name" value="Tyr_kinase_AS"/>
</dbReference>
<protein>
    <submittedName>
        <fullName evidence="8">Protein kinase domain-containing protein</fullName>
    </submittedName>
</protein>
<evidence type="ECO:0000256" key="5">
    <source>
        <dbReference type="ARBA" id="ARBA00023137"/>
    </source>
</evidence>
<evidence type="ECO:0000313" key="7">
    <source>
        <dbReference type="Proteomes" id="UP000887540"/>
    </source>
</evidence>
<dbReference type="SUPFAM" id="SSF56112">
    <property type="entry name" value="Protein kinase-like (PK-like)"/>
    <property type="match status" value="1"/>
</dbReference>
<dbReference type="PROSITE" id="PS00109">
    <property type="entry name" value="PROTEIN_KINASE_TYR"/>
    <property type="match status" value="1"/>
</dbReference>
<evidence type="ECO:0000256" key="4">
    <source>
        <dbReference type="ARBA" id="ARBA00022840"/>
    </source>
</evidence>
<keyword evidence="1" id="KW-0808">Transferase</keyword>
<proteinExistence type="predicted"/>
<dbReference type="GO" id="GO:0007169">
    <property type="term" value="P:cell surface receptor protein tyrosine kinase signaling pathway"/>
    <property type="evidence" value="ECO:0007669"/>
    <property type="project" value="TreeGrafter"/>
</dbReference>
<evidence type="ECO:0000256" key="2">
    <source>
        <dbReference type="ARBA" id="ARBA00022741"/>
    </source>
</evidence>
<keyword evidence="7" id="KW-1185">Reference proteome</keyword>
<organism evidence="7 8">
    <name type="scientific">Acrobeloides nanus</name>
    <dbReference type="NCBI Taxonomy" id="290746"/>
    <lineage>
        <taxon>Eukaryota</taxon>
        <taxon>Metazoa</taxon>
        <taxon>Ecdysozoa</taxon>
        <taxon>Nematoda</taxon>
        <taxon>Chromadorea</taxon>
        <taxon>Rhabditida</taxon>
        <taxon>Tylenchina</taxon>
        <taxon>Cephalobomorpha</taxon>
        <taxon>Cephaloboidea</taxon>
        <taxon>Cephalobidae</taxon>
        <taxon>Acrobeloides</taxon>
    </lineage>
</organism>
<dbReference type="SMART" id="SM00219">
    <property type="entry name" value="TyrKc"/>
    <property type="match status" value="1"/>
</dbReference>
<sequence>MPLFYRNDTNNINDFERVKSIMKIMLNTCDIAEDDNISNLRKLTIFSSSSQISFLFLRHSLDDAMFKIIPTLLQGYNYGSRELYIFANNSCMSEKDTIEYAALSLKKQLKYYMANLDVNIHWIINYAQSCSYYDYYKFNGVKVYQSFNLGFIKDDLNMCPKLNETSSDQSSTVPYTNTVSIRDEENIIEESETTESVEDDAPQYWLWIILSSSFSIVFIRIIWYKGIKSLFDVLDDSNISVAIKVFHKDQVKNSWQEIHLIKSLQHHPFIVNMLGWTKLDIYGPCLILEFCANGNLLTFLQGLRPLIKNNVIPSAPYQNCLCIKDLIVRAWQISDAMIFLSRNNLVHRDLAARNILLTDKMVAKVADFGLCRKITDSPCAIASRFLPLKWLAIETLRTLEYSEKTDVWSFGILLYEMFSIGLQPYSTIELSKGHNFSQEELLDFLETGGRLERPALCPDNIYNLMLSCWESSTEQRPSFKEIKSTLSNVLEAPDAAYGYVQVIKDQKFSNQYCHIVK</sequence>
<name>A0A914BYC6_9BILA</name>
<dbReference type="AlphaFoldDB" id="A0A914BYC6"/>
<keyword evidence="5" id="KW-0829">Tyrosine-protein kinase</keyword>
<dbReference type="InterPro" id="IPR000719">
    <property type="entry name" value="Prot_kinase_dom"/>
</dbReference>
<dbReference type="InterPro" id="IPR050122">
    <property type="entry name" value="RTK"/>
</dbReference>
<keyword evidence="3" id="KW-0418">Kinase</keyword>
<keyword evidence="4" id="KW-0067">ATP-binding</keyword>
<dbReference type="Pfam" id="PF07714">
    <property type="entry name" value="PK_Tyr_Ser-Thr"/>
    <property type="match status" value="1"/>
</dbReference>
<reference evidence="8" key="1">
    <citation type="submission" date="2022-11" db="UniProtKB">
        <authorList>
            <consortium name="WormBaseParasite"/>
        </authorList>
    </citation>
    <scope>IDENTIFICATION</scope>
</reference>
<dbReference type="PANTHER" id="PTHR24416">
    <property type="entry name" value="TYROSINE-PROTEIN KINASE RECEPTOR"/>
    <property type="match status" value="1"/>
</dbReference>
<keyword evidence="2" id="KW-0547">Nucleotide-binding</keyword>
<dbReference type="InterPro" id="IPR001245">
    <property type="entry name" value="Ser-Thr/Tyr_kinase_cat_dom"/>
</dbReference>
<dbReference type="FunFam" id="1.10.510.10:FF:000554">
    <property type="entry name" value="Predicted protein"/>
    <property type="match status" value="1"/>
</dbReference>
<dbReference type="Gene3D" id="1.10.510.10">
    <property type="entry name" value="Transferase(Phosphotransferase) domain 1"/>
    <property type="match status" value="1"/>
</dbReference>
<evidence type="ECO:0000259" key="6">
    <source>
        <dbReference type="PROSITE" id="PS50011"/>
    </source>
</evidence>
<evidence type="ECO:0000256" key="3">
    <source>
        <dbReference type="ARBA" id="ARBA00022777"/>
    </source>
</evidence>
<dbReference type="Proteomes" id="UP000887540">
    <property type="component" value="Unplaced"/>
</dbReference>
<evidence type="ECO:0000313" key="8">
    <source>
        <dbReference type="WBParaSite" id="ACRNAN_Path_1288.g5036.t1"/>
    </source>
</evidence>
<dbReference type="InterPro" id="IPR011009">
    <property type="entry name" value="Kinase-like_dom_sf"/>
</dbReference>
<dbReference type="GO" id="GO:0005886">
    <property type="term" value="C:plasma membrane"/>
    <property type="evidence" value="ECO:0007669"/>
    <property type="project" value="TreeGrafter"/>
</dbReference>
<dbReference type="GO" id="GO:0005524">
    <property type="term" value="F:ATP binding"/>
    <property type="evidence" value="ECO:0007669"/>
    <property type="project" value="UniProtKB-KW"/>
</dbReference>
<dbReference type="PANTHER" id="PTHR24416:SF624">
    <property type="entry name" value="TYROSINE-PROTEIN KINASE F09A5.2-RELATED"/>
    <property type="match status" value="1"/>
</dbReference>
<evidence type="ECO:0000256" key="1">
    <source>
        <dbReference type="ARBA" id="ARBA00022679"/>
    </source>
</evidence>
<dbReference type="WBParaSite" id="ACRNAN_Path_1288.g5036.t1">
    <property type="protein sequence ID" value="ACRNAN_Path_1288.g5036.t1"/>
    <property type="gene ID" value="ACRNAN_Path_1288.g5036"/>
</dbReference>
<feature type="domain" description="Protein kinase" evidence="6">
    <location>
        <begin position="216"/>
        <end position="490"/>
    </location>
</feature>